<protein>
    <submittedName>
        <fullName evidence="1">Uncharacterized protein</fullName>
    </submittedName>
</protein>
<gene>
    <name evidence="1" type="ORF">NEISUBOT_04421</name>
</gene>
<name>A0A9W5IQR7_NEISU</name>
<accession>A0A9W5IQR7</accession>
<comment type="caution">
    <text evidence="1">The sequence shown here is derived from an EMBL/GenBank/DDBJ whole genome shotgun (WGS) entry which is preliminary data.</text>
</comment>
<proteinExistence type="predicted"/>
<dbReference type="EMBL" id="ACEO02000006">
    <property type="protein sequence ID" value="EFC52018.1"/>
    <property type="molecule type" value="Genomic_DNA"/>
</dbReference>
<sequence length="247" mass="25205">MVVDLGTAAVRRGDGDDVAFGIVEIAGFASEGVAFYGNAAVAVAFAVAALSVGVDAVDEFAVFVETVHFRPPQCVGNDGMVFAVAERPFFAEVVAALEHFAVGVVTVVFVAGHQSVGLVVFDHDVVAVGETAQFFAVTSVNGGQIAVAVVVVAYQFLAVEGNGGEAVDVETLVFGNEDVPLPCRVEVGIVVVQTDGGEYGLEVSAATVVNAVRQSVIVVAEADMAAVAVELSDQLVNAAAGIDFGKQ</sequence>
<organism evidence="1 2">
    <name type="scientific">Neisseria subflava NJ9703</name>
    <dbReference type="NCBI Taxonomy" id="546268"/>
    <lineage>
        <taxon>Bacteria</taxon>
        <taxon>Pseudomonadati</taxon>
        <taxon>Pseudomonadota</taxon>
        <taxon>Betaproteobacteria</taxon>
        <taxon>Neisseriales</taxon>
        <taxon>Neisseriaceae</taxon>
        <taxon>Neisseria</taxon>
    </lineage>
</organism>
<evidence type="ECO:0000313" key="1">
    <source>
        <dbReference type="EMBL" id="EFC52018.1"/>
    </source>
</evidence>
<reference evidence="1 2" key="1">
    <citation type="submission" date="2010-01" db="EMBL/GenBank/DDBJ databases">
        <authorList>
            <person name="Weinstock G."/>
            <person name="Sodergren E."/>
            <person name="Clifton S."/>
            <person name="Fulton L."/>
            <person name="Fulton B."/>
            <person name="Courtney L."/>
            <person name="Fronick C."/>
            <person name="Harrison M."/>
            <person name="Strong C."/>
            <person name="Farmer C."/>
            <person name="Delahaunty K."/>
            <person name="Markovic C."/>
            <person name="Hall O."/>
            <person name="Minx P."/>
            <person name="Tomlinson C."/>
            <person name="Mitreva M."/>
            <person name="Nelson J."/>
            <person name="Hou S."/>
            <person name="Wollam A."/>
            <person name="Pepin K.H."/>
            <person name="Johnson M."/>
            <person name="Bhonagiri V."/>
            <person name="Nash W.E."/>
            <person name="Warren W."/>
            <person name="Chinwalla A."/>
            <person name="Mardis E.R."/>
            <person name="Wilson R.K."/>
        </authorList>
    </citation>
    <scope>NUCLEOTIDE SEQUENCE [LARGE SCALE GENOMIC DNA]</scope>
    <source>
        <strain evidence="1 2">NJ9703</strain>
    </source>
</reference>
<dbReference type="AlphaFoldDB" id="A0A9W5IQR7"/>
<dbReference type="Proteomes" id="UP000004621">
    <property type="component" value="Unassembled WGS sequence"/>
</dbReference>
<evidence type="ECO:0000313" key="2">
    <source>
        <dbReference type="Proteomes" id="UP000004621"/>
    </source>
</evidence>